<evidence type="ECO:0000313" key="3">
    <source>
        <dbReference type="Proteomes" id="UP000034531"/>
    </source>
</evidence>
<dbReference type="Pfam" id="PF19451">
    <property type="entry name" value="DUF5989"/>
    <property type="match status" value="1"/>
</dbReference>
<dbReference type="Proteomes" id="UP000034531">
    <property type="component" value="Unassembled WGS sequence"/>
</dbReference>
<gene>
    <name evidence="2" type="ORF">UT84_C0031G0008</name>
</gene>
<sequence length="46" mass="5483">MKDLLIYIWKNKNWWILPPVIIIIIVGIFIFITSASPISPFIYMLF</sequence>
<reference evidence="2 3" key="1">
    <citation type="journal article" date="2015" name="Nature">
        <title>rRNA introns, odd ribosomes, and small enigmatic genomes across a large radiation of phyla.</title>
        <authorList>
            <person name="Brown C.T."/>
            <person name="Hug L.A."/>
            <person name="Thomas B.C."/>
            <person name="Sharon I."/>
            <person name="Castelle C.J."/>
            <person name="Singh A."/>
            <person name="Wilkins M.J."/>
            <person name="Williams K.H."/>
            <person name="Banfield J.F."/>
        </authorList>
    </citation>
    <scope>NUCLEOTIDE SEQUENCE [LARGE SCALE GENOMIC DNA]</scope>
</reference>
<name>A0A0G0RAD2_9BACT</name>
<dbReference type="EMBL" id="LBYI01000031">
    <property type="protein sequence ID" value="KKR49363.1"/>
    <property type="molecule type" value="Genomic_DNA"/>
</dbReference>
<evidence type="ECO:0000256" key="1">
    <source>
        <dbReference type="SAM" id="Phobius"/>
    </source>
</evidence>
<keyword evidence="1" id="KW-0812">Transmembrane</keyword>
<keyword evidence="1" id="KW-1133">Transmembrane helix</keyword>
<organism evidence="2 3">
    <name type="scientific">Candidatus Curtissbacteria bacterium GW2011_GWA1_40_16</name>
    <dbReference type="NCBI Taxonomy" id="1618405"/>
    <lineage>
        <taxon>Bacteria</taxon>
        <taxon>Candidatus Curtissiibacteriota</taxon>
    </lineage>
</organism>
<dbReference type="AlphaFoldDB" id="A0A0G0RAD2"/>
<dbReference type="InterPro" id="IPR046031">
    <property type="entry name" value="DUF5989"/>
</dbReference>
<keyword evidence="1" id="KW-0472">Membrane</keyword>
<evidence type="ECO:0000313" key="2">
    <source>
        <dbReference type="EMBL" id="KKR49363.1"/>
    </source>
</evidence>
<accession>A0A0G0RAD2</accession>
<proteinExistence type="predicted"/>
<protein>
    <submittedName>
        <fullName evidence="2">Uncharacterized protein</fullName>
    </submittedName>
</protein>
<feature type="transmembrane region" description="Helical" evidence="1">
    <location>
        <begin position="20"/>
        <end position="45"/>
    </location>
</feature>
<comment type="caution">
    <text evidence="2">The sequence shown here is derived from an EMBL/GenBank/DDBJ whole genome shotgun (WGS) entry which is preliminary data.</text>
</comment>